<dbReference type="PANTHER" id="PTHR10543:SF129">
    <property type="entry name" value="CAROTENOID OXYGENASE"/>
    <property type="match status" value="1"/>
</dbReference>
<keyword evidence="8" id="KW-0223">Dioxygenase</keyword>
<dbReference type="Proteomes" id="UP000054826">
    <property type="component" value="Unassembled WGS sequence"/>
</dbReference>
<comment type="cofactor">
    <cofactor evidence="1">
        <name>Fe(2+)</name>
        <dbReference type="ChEBI" id="CHEBI:29033"/>
    </cofactor>
</comment>
<dbReference type="EMBL" id="JYDV01000041">
    <property type="protein sequence ID" value="KRZ38824.1"/>
    <property type="molecule type" value="Genomic_DNA"/>
</dbReference>
<keyword evidence="8" id="KW-0560">Oxidoreductase</keyword>
<keyword evidence="4" id="KW-0408">Iron</keyword>
<evidence type="ECO:0000313" key="11">
    <source>
        <dbReference type="Proteomes" id="UP000054826"/>
    </source>
</evidence>
<sequence length="612" mass="69565">MRHVFDSHPLAPGSASQFRVCLVNMLAPTTTAWLLLVFNLVSIQRVTSRNLLMSSSLQDDVDLDCESENVPSWINGYFVRQMCGSVGIGNTITYYFDCVGILGIYRFQDGAVKYSTRKYNIRASFCLKDGSFNAPAWRTLRTKINEQDYYECRKEYRSLPDDNPNRGLFAQADGSVVAHSNLPYMHKINLKYSSSGDTLVFQNKTTDDLTVVYDSDMTAVDSNGTVWGTRLGIIRVDNDSAEVRRYIYKIEKDSQEMIKVAEMTASTVNAKHCILTGEKYTYNGSSLEGMVNSIAVTKNYVIYYLFPSTFNPCPFLLTPEKFPTIPLLENFDFDKIPSPTVVDIVVIAKSDKKVGIFQNIKVKKQFINYVINAMETGTGKNLQLIVDVIKFPLDEYFKHYSARVLNGTQRYELVETSVMRYFLEPFGLYWSRKMLYPDTFLVLLEFPTINPSYRGNTSYSIFYVMLRPFNYQPAVAKFLIIKNQAYIVKKWELPYTNAEIMLTELTFAKHPDGRSEDDGVLLISAFNKITGKGLVYIVNATDMEEIGKVIVPIMTPFGFRAMFIADSSSAAFSAFHFYTAILVMLCWCLSGVIQTLPSVQRRISGQNMRFGQ</sequence>
<dbReference type="EMBL" id="JYDR01000035">
    <property type="protein sequence ID" value="KRY73329.1"/>
    <property type="molecule type" value="Genomic_DNA"/>
</dbReference>
<evidence type="ECO:0000256" key="2">
    <source>
        <dbReference type="ARBA" id="ARBA00006787"/>
    </source>
</evidence>
<dbReference type="GO" id="GO:0016121">
    <property type="term" value="P:carotene catabolic process"/>
    <property type="evidence" value="ECO:0007669"/>
    <property type="project" value="TreeGrafter"/>
</dbReference>
<proteinExistence type="inferred from homology"/>
<keyword evidence="5" id="KW-1133">Transmembrane helix</keyword>
<protein>
    <submittedName>
        <fullName evidence="8">Carotenoid cleavage dioxygenase 8-like protein A, chloroplastic</fullName>
    </submittedName>
</protein>
<accession>A0A0V1JV83</accession>
<dbReference type="Proteomes" id="UP000054632">
    <property type="component" value="Unassembled WGS sequence"/>
</dbReference>
<dbReference type="InterPro" id="IPR004294">
    <property type="entry name" value="Carotenoid_Oase"/>
</dbReference>
<evidence type="ECO:0000256" key="4">
    <source>
        <dbReference type="ARBA" id="ARBA00023004"/>
    </source>
</evidence>
<evidence type="ECO:0000313" key="7">
    <source>
        <dbReference type="EMBL" id="KRZ21167.1"/>
    </source>
</evidence>
<feature type="transmembrane region" description="Helical" evidence="5">
    <location>
        <begin position="575"/>
        <end position="599"/>
    </location>
</feature>
<keyword evidence="5" id="KW-0472">Membrane</keyword>
<dbReference type="GO" id="GO:0046872">
    <property type="term" value="F:metal ion binding"/>
    <property type="evidence" value="ECO:0007669"/>
    <property type="project" value="UniProtKB-KW"/>
</dbReference>
<comment type="similarity">
    <text evidence="2">Belongs to the carotenoid oxygenase family.</text>
</comment>
<dbReference type="Pfam" id="PF03055">
    <property type="entry name" value="RPE65"/>
    <property type="match status" value="1"/>
</dbReference>
<name>A0A0V1JV83_TRIPS</name>
<dbReference type="GO" id="GO:0010436">
    <property type="term" value="F:carotenoid dioxygenase activity"/>
    <property type="evidence" value="ECO:0007669"/>
    <property type="project" value="TreeGrafter"/>
</dbReference>
<dbReference type="GO" id="GO:0003834">
    <property type="term" value="F:beta-carotene 15,15'-dioxygenase activity"/>
    <property type="evidence" value="ECO:0007669"/>
    <property type="project" value="TreeGrafter"/>
</dbReference>
<keyword evidence="10" id="KW-1185">Reference proteome</keyword>
<feature type="transmembrane region" description="Helical" evidence="5">
    <location>
        <begin position="21"/>
        <end position="41"/>
    </location>
</feature>
<dbReference type="EMBL" id="JYDS01000215">
    <property type="protein sequence ID" value="KRZ21167.1"/>
    <property type="molecule type" value="Genomic_DNA"/>
</dbReference>
<dbReference type="GO" id="GO:0042574">
    <property type="term" value="P:retinal metabolic process"/>
    <property type="evidence" value="ECO:0007669"/>
    <property type="project" value="TreeGrafter"/>
</dbReference>
<evidence type="ECO:0000313" key="6">
    <source>
        <dbReference type="EMBL" id="KRY73329.1"/>
    </source>
</evidence>
<organism evidence="8 11">
    <name type="scientific">Trichinella pseudospiralis</name>
    <name type="common">Parasitic roundworm</name>
    <dbReference type="NCBI Taxonomy" id="6337"/>
    <lineage>
        <taxon>Eukaryota</taxon>
        <taxon>Metazoa</taxon>
        <taxon>Ecdysozoa</taxon>
        <taxon>Nematoda</taxon>
        <taxon>Enoplea</taxon>
        <taxon>Dorylaimia</taxon>
        <taxon>Trichinellida</taxon>
        <taxon>Trichinellidae</taxon>
        <taxon>Trichinella</taxon>
    </lineage>
</organism>
<keyword evidence="3" id="KW-0479">Metal-binding</keyword>
<reference evidence="9 10" key="1">
    <citation type="submission" date="2015-01" db="EMBL/GenBank/DDBJ databases">
        <title>Evolution of Trichinella species and genotypes.</title>
        <authorList>
            <person name="Korhonen P.K."/>
            <person name="Edoardo P."/>
            <person name="Giuseppe L.R."/>
            <person name="Gasser R.B."/>
        </authorList>
    </citation>
    <scope>NUCLEOTIDE SEQUENCE [LARGE SCALE GENOMIC DNA]</scope>
    <source>
        <strain evidence="6">ISS13</strain>
        <strain evidence="8">ISS176</strain>
        <strain evidence="7">ISS588</strain>
    </source>
</reference>
<dbReference type="AlphaFoldDB" id="A0A0V1JV83"/>
<evidence type="ECO:0000256" key="1">
    <source>
        <dbReference type="ARBA" id="ARBA00001954"/>
    </source>
</evidence>
<comment type="caution">
    <text evidence="8">The sequence shown here is derived from an EMBL/GenBank/DDBJ whole genome shotgun (WGS) entry which is preliminary data.</text>
</comment>
<evidence type="ECO:0000313" key="9">
    <source>
        <dbReference type="Proteomes" id="UP000054632"/>
    </source>
</evidence>
<evidence type="ECO:0000313" key="8">
    <source>
        <dbReference type="EMBL" id="KRZ38824.1"/>
    </source>
</evidence>
<evidence type="ECO:0000256" key="3">
    <source>
        <dbReference type="ARBA" id="ARBA00022723"/>
    </source>
</evidence>
<keyword evidence="5" id="KW-0812">Transmembrane</keyword>
<evidence type="ECO:0000256" key="5">
    <source>
        <dbReference type="SAM" id="Phobius"/>
    </source>
</evidence>
<gene>
    <name evidence="8" type="primary">CCD8A</name>
    <name evidence="6" type="ORF">T4A_1912</name>
    <name evidence="7" type="ORF">T4B_13741</name>
    <name evidence="8" type="ORF">T4C_2184</name>
</gene>
<dbReference type="PANTHER" id="PTHR10543">
    <property type="entry name" value="BETA-CAROTENE DIOXYGENASE"/>
    <property type="match status" value="1"/>
</dbReference>
<dbReference type="Proteomes" id="UP000054805">
    <property type="component" value="Unassembled WGS sequence"/>
</dbReference>
<evidence type="ECO:0000313" key="10">
    <source>
        <dbReference type="Proteomes" id="UP000054805"/>
    </source>
</evidence>